<protein>
    <recommendedName>
        <fullName evidence="3">Lipoprotein</fullName>
    </recommendedName>
</protein>
<accession>E0UQ90</accession>
<dbReference type="STRING" id="563040.Saut_1789"/>
<proteinExistence type="predicted"/>
<dbReference type="Proteomes" id="UP000007803">
    <property type="component" value="Chromosome"/>
</dbReference>
<evidence type="ECO:0000313" key="1">
    <source>
        <dbReference type="EMBL" id="ADN09833.1"/>
    </source>
</evidence>
<gene>
    <name evidence="1" type="ordered locus">Saut_1789</name>
</gene>
<dbReference type="AlphaFoldDB" id="E0UQ90"/>
<dbReference type="OrthoDB" id="5326879at2"/>
<reference evidence="2" key="1">
    <citation type="journal article" date="2010" name="Stand. Genomic Sci.">
        <title>Complete genome sequence of Sulfurimonas autotrophica type strain (OK10).</title>
        <authorList>
            <person name="Sikorski J."/>
            <person name="Munk C."/>
            <person name="Lapidus A."/>
            <person name="Djao O."/>
            <person name="Lucas S."/>
            <person name="Glavina Del Rio T."/>
            <person name="Nolan M."/>
            <person name="Tice H."/>
            <person name="Han C."/>
            <person name="Cheng J."/>
            <person name="Tapia R."/>
            <person name="Goodwin L."/>
            <person name="Pitluck S."/>
            <person name="Liolios K."/>
            <person name="Ivanova N."/>
            <person name="Mavromatis K."/>
            <person name="Mikhailova N."/>
            <person name="Pati A."/>
            <person name="Sims D."/>
            <person name="Meincke L."/>
            <person name="Brettin T."/>
            <person name="Detter J."/>
            <person name="Chen A."/>
            <person name="Palaniappan K."/>
            <person name="Land M."/>
            <person name="Hauser L."/>
            <person name="Chang Y."/>
            <person name="Jeffries C."/>
            <person name="Rohde M."/>
            <person name="Lang E."/>
            <person name="Spring S."/>
            <person name="Goker M."/>
            <person name="Woyke T."/>
            <person name="Bristow J."/>
            <person name="Eisen J."/>
            <person name="Markowitz V."/>
            <person name="Hugenholtz P."/>
            <person name="Kyrpides N."/>
            <person name="Klenk H."/>
        </authorList>
    </citation>
    <scope>NUCLEOTIDE SEQUENCE [LARGE SCALE GENOMIC DNA]</scope>
    <source>
        <strain evidence="2">ATCC BAA-671 / DSM 16294 / JCM 11897 / OK10</strain>
    </source>
</reference>
<dbReference type="KEGG" id="sua:Saut_1789"/>
<evidence type="ECO:0000313" key="2">
    <source>
        <dbReference type="Proteomes" id="UP000007803"/>
    </source>
</evidence>
<dbReference type="EMBL" id="CP002205">
    <property type="protein sequence ID" value="ADN09833.1"/>
    <property type="molecule type" value="Genomic_DNA"/>
</dbReference>
<name>E0UQ90_SULAO</name>
<organism evidence="1 2">
    <name type="scientific">Sulfurimonas autotrophica (strain ATCC BAA-671 / DSM 16294 / JCM 11897 / OK10)</name>
    <dbReference type="NCBI Taxonomy" id="563040"/>
    <lineage>
        <taxon>Bacteria</taxon>
        <taxon>Pseudomonadati</taxon>
        <taxon>Campylobacterota</taxon>
        <taxon>Epsilonproteobacteria</taxon>
        <taxon>Campylobacterales</taxon>
        <taxon>Sulfurimonadaceae</taxon>
        <taxon>Sulfurimonas</taxon>
    </lineage>
</organism>
<sequence length="52" mass="5798">MLIIASFLLSVSACGYKAPPYYEKEAPKGDKNVKFIIKKKEFNNDNNASCTP</sequence>
<dbReference type="HOGENOM" id="CLU_3085490_0_0_7"/>
<evidence type="ECO:0008006" key="3">
    <source>
        <dbReference type="Google" id="ProtNLM"/>
    </source>
</evidence>
<keyword evidence="2" id="KW-1185">Reference proteome</keyword>